<evidence type="ECO:0000256" key="1">
    <source>
        <dbReference type="SAM" id="SignalP"/>
    </source>
</evidence>
<dbReference type="EMBL" id="FOYV01000001">
    <property type="protein sequence ID" value="SFR44003.1"/>
    <property type="molecule type" value="Genomic_DNA"/>
</dbReference>
<dbReference type="Proteomes" id="UP000199290">
    <property type="component" value="Unassembled WGS sequence"/>
</dbReference>
<dbReference type="Gene3D" id="3.40.50.1820">
    <property type="entry name" value="alpha/beta hydrolase"/>
    <property type="match status" value="1"/>
</dbReference>
<evidence type="ECO:0008006" key="4">
    <source>
        <dbReference type="Google" id="ProtNLM"/>
    </source>
</evidence>
<dbReference type="RefSeq" id="WP_091987307.1">
    <property type="nucleotide sequence ID" value="NZ_FOYV01000001.1"/>
</dbReference>
<evidence type="ECO:0000313" key="3">
    <source>
        <dbReference type="Proteomes" id="UP000199290"/>
    </source>
</evidence>
<proteinExistence type="predicted"/>
<keyword evidence="3" id="KW-1185">Reference proteome</keyword>
<keyword evidence="1" id="KW-0732">Signal</keyword>
<protein>
    <recommendedName>
        <fullName evidence="4">Lipase (Class 3)</fullName>
    </recommendedName>
</protein>
<organism evidence="2 3">
    <name type="scientific">Marinobacter gudaonensis</name>
    <dbReference type="NCBI Taxonomy" id="375760"/>
    <lineage>
        <taxon>Bacteria</taxon>
        <taxon>Pseudomonadati</taxon>
        <taxon>Pseudomonadota</taxon>
        <taxon>Gammaproteobacteria</taxon>
        <taxon>Pseudomonadales</taxon>
        <taxon>Marinobacteraceae</taxon>
        <taxon>Marinobacter</taxon>
    </lineage>
</organism>
<name>A0A1I6GP53_9GAMM</name>
<dbReference type="SUPFAM" id="SSF53474">
    <property type="entry name" value="alpha/beta-Hydrolases"/>
    <property type="match status" value="1"/>
</dbReference>
<reference evidence="3" key="1">
    <citation type="submission" date="2016-10" db="EMBL/GenBank/DDBJ databases">
        <authorList>
            <person name="Varghese N."/>
            <person name="Submissions S."/>
        </authorList>
    </citation>
    <scope>NUCLEOTIDE SEQUENCE [LARGE SCALE GENOMIC DNA]</scope>
    <source>
        <strain evidence="3">CGMCC 1.6294</strain>
    </source>
</reference>
<evidence type="ECO:0000313" key="2">
    <source>
        <dbReference type="EMBL" id="SFR44003.1"/>
    </source>
</evidence>
<dbReference type="OrthoDB" id="5846020at2"/>
<feature type="signal peptide" evidence="1">
    <location>
        <begin position="1"/>
        <end position="25"/>
    </location>
</feature>
<dbReference type="STRING" id="375760.SAMN04488073_1267"/>
<sequence length="382" mass="43293">MLRTYRSLLSALLAALLLMPLSAHAVEDTLDYGLYWFDGNNQSVKAVEADGTVNNVPRRFYDPSKPTIVHFHGWQPGSATRGDGYDREDFRFVWGNEDVITSTAWKNKGWNIAYFYWDQFADESEVKDAEAKMWSANGPRGMRYRLSDGSYSTQYSPNKSVGQIAFEQVTAALAGNTSYYVRFSGHSLGNQLATIVAMKISDAIYAGTAGTNVMVDRLELLDPFWSQDGKGYLGDANGDGANDWVGERTRWMIQELIQRHNTPVTWYKSSGIQDVWIGDKNTELEGMVTFIHNRFWYLASADYLNKHNHVVPWYFRSMASAAPEEVTINWWGGRTLTGQNAASASTDDGRINAMMGDQYHWDQVEGRYTADPVDDQFERKNY</sequence>
<feature type="chain" id="PRO_5011573156" description="Lipase (Class 3)" evidence="1">
    <location>
        <begin position="26"/>
        <end position="382"/>
    </location>
</feature>
<dbReference type="AlphaFoldDB" id="A0A1I6GP53"/>
<accession>A0A1I6GP53</accession>
<gene>
    <name evidence="2" type="ORF">SAMN04488073_1267</name>
</gene>
<dbReference type="InterPro" id="IPR029058">
    <property type="entry name" value="AB_hydrolase_fold"/>
</dbReference>